<proteinExistence type="predicted"/>
<feature type="domain" description="Poly(A) RNA polymerase mitochondrial-like central palm" evidence="2">
    <location>
        <begin position="10"/>
        <end position="143"/>
    </location>
</feature>
<evidence type="ECO:0000313" key="3">
    <source>
        <dbReference type="EMBL" id="PKI72338.1"/>
    </source>
</evidence>
<dbReference type="CDD" id="cd05402">
    <property type="entry name" value="NT_PAP_TUTase"/>
    <property type="match status" value="1"/>
</dbReference>
<dbReference type="STRING" id="22663.A0A2I0KV42"/>
<dbReference type="GO" id="GO:0031123">
    <property type="term" value="P:RNA 3'-end processing"/>
    <property type="evidence" value="ECO:0007669"/>
    <property type="project" value="TreeGrafter"/>
</dbReference>
<feature type="region of interest" description="Disordered" evidence="1">
    <location>
        <begin position="341"/>
        <end position="450"/>
    </location>
</feature>
<dbReference type="InterPro" id="IPR054708">
    <property type="entry name" value="MTPAP-like_central"/>
</dbReference>
<reference evidence="3 4" key="1">
    <citation type="submission" date="2017-11" db="EMBL/GenBank/DDBJ databases">
        <title>De-novo sequencing of pomegranate (Punica granatum L.) genome.</title>
        <authorList>
            <person name="Akparov Z."/>
            <person name="Amiraslanov A."/>
            <person name="Hajiyeva S."/>
            <person name="Abbasov M."/>
            <person name="Kaur K."/>
            <person name="Hamwieh A."/>
            <person name="Solovyev V."/>
            <person name="Salamov A."/>
            <person name="Braich B."/>
            <person name="Kosarev P."/>
            <person name="Mahmoud A."/>
            <person name="Hajiyev E."/>
            <person name="Babayeva S."/>
            <person name="Izzatullayeva V."/>
            <person name="Mammadov A."/>
            <person name="Mammadov A."/>
            <person name="Sharifova S."/>
            <person name="Ojaghi J."/>
            <person name="Eynullazada K."/>
            <person name="Bayramov B."/>
            <person name="Abdulazimova A."/>
            <person name="Shahmuradov I."/>
        </authorList>
    </citation>
    <scope>NUCLEOTIDE SEQUENCE [LARGE SCALE GENOMIC DNA]</scope>
    <source>
        <strain evidence="4">cv. AG2017</strain>
        <tissue evidence="3">Leaf</tissue>
    </source>
</reference>
<evidence type="ECO:0000259" key="2">
    <source>
        <dbReference type="Pfam" id="PF22600"/>
    </source>
</evidence>
<evidence type="ECO:0000313" key="4">
    <source>
        <dbReference type="Proteomes" id="UP000233551"/>
    </source>
</evidence>
<dbReference type="GO" id="GO:0050265">
    <property type="term" value="F:RNA uridylyltransferase activity"/>
    <property type="evidence" value="ECO:0007669"/>
    <property type="project" value="TreeGrafter"/>
</dbReference>
<organism evidence="3 4">
    <name type="scientific">Punica granatum</name>
    <name type="common">Pomegranate</name>
    <dbReference type="NCBI Taxonomy" id="22663"/>
    <lineage>
        <taxon>Eukaryota</taxon>
        <taxon>Viridiplantae</taxon>
        <taxon>Streptophyta</taxon>
        <taxon>Embryophyta</taxon>
        <taxon>Tracheophyta</taxon>
        <taxon>Spermatophyta</taxon>
        <taxon>Magnoliopsida</taxon>
        <taxon>eudicotyledons</taxon>
        <taxon>Gunneridae</taxon>
        <taxon>Pentapetalae</taxon>
        <taxon>rosids</taxon>
        <taxon>malvids</taxon>
        <taxon>Myrtales</taxon>
        <taxon>Lythraceae</taxon>
        <taxon>Punica</taxon>
    </lineage>
</organism>
<keyword evidence="4" id="KW-1185">Reference proteome</keyword>
<name>A0A2I0KV42_PUNGR</name>
<dbReference type="InterPro" id="IPR043519">
    <property type="entry name" value="NT_sf"/>
</dbReference>
<sequence length="605" mass="68671">MNTNRFDGIINGILAEIKPQQEDWAIRFQVIDELRKVVESVESLRGATVEPFGSFVSNLFTRSGDLDISIQLSYSTHIIFTGKKLKQQLLQELLGALRNGGWRKLQFVERARVPILKFESNHYRILGDISVENLQGQIKSKFLLWLGEIDGRFRDMVLLVKEWAKAQDINNPKYGTINSYSLCLLVIFHFQTCTPPIFPPLIEIYPGNVVDDLKGVRADAERHIAETCAANINRFRSNRSGHINRSSLSELFISFLAKFSGLVAKAVQLGICPYTGRWERLSSNTRWMPKTYAMFVEDPLEQPENTTRAVSNRQLARISEAFNFSYQSLLSANQNPSKLLALLGRGPSSRNERHAGGQGSNHRPRAYQAGRPKQQQLQKNGFDRPSPMVGNKLINEGPMQQNLKGSSSHEAWSQPLPNGGKQTWRQTVPNGVKPQQTVKQDRNQPSQSWKPRLSLPPLFIVFLLPSIVHHCSSSRRVEGTAILSVSAILRIDEARLLKLRESKKCSLGLWIDGDATAFEVRVDELVAQREVAKPVLDQMGMDNLELKFGFQHLQLQSLPLQLPWTLTTWADEGEKRWELEFELGTRLEFKLVELGLERWRGGGRR</sequence>
<dbReference type="SUPFAM" id="SSF81631">
    <property type="entry name" value="PAP/OAS1 substrate-binding domain"/>
    <property type="match status" value="1"/>
</dbReference>
<dbReference type="Gene3D" id="3.30.460.10">
    <property type="entry name" value="Beta Polymerase, domain 2"/>
    <property type="match status" value="1"/>
</dbReference>
<feature type="compositionally biased region" description="Polar residues" evidence="1">
    <location>
        <begin position="420"/>
        <end position="449"/>
    </location>
</feature>
<dbReference type="PANTHER" id="PTHR12271:SF123">
    <property type="entry name" value="PROTEIN HESO1"/>
    <property type="match status" value="1"/>
</dbReference>
<dbReference type="Gene3D" id="1.10.1410.10">
    <property type="match status" value="1"/>
</dbReference>
<dbReference type="SUPFAM" id="SSF81301">
    <property type="entry name" value="Nucleotidyltransferase"/>
    <property type="match status" value="1"/>
</dbReference>
<dbReference type="EMBL" id="PGOL01000328">
    <property type="protein sequence ID" value="PKI72338.1"/>
    <property type="molecule type" value="Genomic_DNA"/>
</dbReference>
<dbReference type="PANTHER" id="PTHR12271">
    <property type="entry name" value="POLY A POLYMERASE CID PAP -RELATED"/>
    <property type="match status" value="1"/>
</dbReference>
<gene>
    <name evidence="3" type="ORF">CRG98_007208</name>
</gene>
<accession>A0A2I0KV42</accession>
<evidence type="ECO:0000256" key="1">
    <source>
        <dbReference type="SAM" id="MobiDB-lite"/>
    </source>
</evidence>
<dbReference type="AlphaFoldDB" id="A0A2I0KV42"/>
<dbReference type="Proteomes" id="UP000233551">
    <property type="component" value="Unassembled WGS sequence"/>
</dbReference>
<comment type="caution">
    <text evidence="3">The sequence shown here is derived from an EMBL/GenBank/DDBJ whole genome shotgun (WGS) entry which is preliminary data.</text>
</comment>
<protein>
    <recommendedName>
        <fullName evidence="2">Poly(A) RNA polymerase mitochondrial-like central palm domain-containing protein</fullName>
    </recommendedName>
</protein>
<dbReference type="Pfam" id="PF22600">
    <property type="entry name" value="MTPAP-like_central"/>
    <property type="match status" value="1"/>
</dbReference>
<feature type="compositionally biased region" description="Polar residues" evidence="1">
    <location>
        <begin position="398"/>
        <end position="411"/>
    </location>
</feature>